<gene>
    <name evidence="4" type="ORF">OPDIPICF_02602</name>
    <name evidence="3" type="ORF">OPDIPICF_04022</name>
</gene>
<evidence type="ECO:0000313" key="3">
    <source>
        <dbReference type="EMBL" id="CAA0096892.1"/>
    </source>
</evidence>
<protein>
    <submittedName>
        <fullName evidence="4">Putative FAD-dependent oxidoreductase</fullName>
        <ecNumber evidence="4">1.-.-.-</ecNumber>
    </submittedName>
</protein>
<dbReference type="EC" id="1.-.-.-" evidence="4"/>
<reference evidence="4 5" key="1">
    <citation type="submission" date="2019-11" db="EMBL/GenBank/DDBJ databases">
        <authorList>
            <person name="Holert J."/>
        </authorList>
    </citation>
    <scope>NUCLEOTIDE SEQUENCE [LARGE SCALE GENOMIC DNA]</scope>
    <source>
        <strain evidence="4">SB11_3</strain>
    </source>
</reference>
<dbReference type="PANTHER" id="PTHR13847:SF289">
    <property type="entry name" value="GLYCINE OXIDASE"/>
    <property type="match status" value="1"/>
</dbReference>
<proteinExistence type="predicted"/>
<keyword evidence="1 4" id="KW-0560">Oxidoreductase</keyword>
<dbReference type="EMBL" id="CACSIO010000004">
    <property type="protein sequence ID" value="CAA0096892.1"/>
    <property type="molecule type" value="Genomic_DNA"/>
</dbReference>
<dbReference type="SUPFAM" id="SSF51905">
    <property type="entry name" value="FAD/NAD(P)-binding domain"/>
    <property type="match status" value="2"/>
</dbReference>
<dbReference type="GO" id="GO:0005737">
    <property type="term" value="C:cytoplasm"/>
    <property type="evidence" value="ECO:0007669"/>
    <property type="project" value="TreeGrafter"/>
</dbReference>
<evidence type="ECO:0000313" key="4">
    <source>
        <dbReference type="EMBL" id="CAA0122436.1"/>
    </source>
</evidence>
<evidence type="ECO:0000256" key="1">
    <source>
        <dbReference type="ARBA" id="ARBA00023002"/>
    </source>
</evidence>
<dbReference type="Gene3D" id="3.30.9.10">
    <property type="entry name" value="D-Amino Acid Oxidase, subunit A, domain 2"/>
    <property type="match status" value="1"/>
</dbReference>
<organism evidence="4 5">
    <name type="scientific">BD1-7 clade bacterium</name>
    <dbReference type="NCBI Taxonomy" id="2029982"/>
    <lineage>
        <taxon>Bacteria</taxon>
        <taxon>Pseudomonadati</taxon>
        <taxon>Pseudomonadota</taxon>
        <taxon>Gammaproteobacteria</taxon>
        <taxon>Cellvibrionales</taxon>
        <taxon>Spongiibacteraceae</taxon>
        <taxon>BD1-7 clade</taxon>
    </lineage>
</organism>
<dbReference type="Proteomes" id="UP000441399">
    <property type="component" value="Unassembled WGS sequence"/>
</dbReference>
<dbReference type="Gene3D" id="3.50.50.60">
    <property type="entry name" value="FAD/NAD(P)-binding domain"/>
    <property type="match status" value="1"/>
</dbReference>
<sequence>MNTDTHNHSVDLVIIGGGIAGLWTLAEARASGINAILFEKADLGCGQTIASQGIIHGGSKYALAAKMTKAGNVIGEMPKRWKNAIGGKGNVLLNDIKTLAQHQYLVPTNHTDTKLLSFLGSKTMASRTKTITHKHLPDAYKAIGLDNSIYQLNEIVLDIGTVLTSFLNQYQAFMYQVEINAEDIGPREQNQYAIKTPAGIINTQHILLAAGEGYEHLNVQAPAMQKRPLQMVMVKGDLPPIFAHFVGRSNKPILTVTSHASNGKTVWYMGGNLAEEGVDKSASTLIDEARHHLNQMMPSIDTEQLSFGTFHVNRAEPAMKGLVRPDDAFIQNNSNIIVGWPTKLALAPRFAEKVVNEVHATSLQLIGTIEPVPVMLQSLPRPGIAKYPWHDL</sequence>
<dbReference type="GO" id="GO:0016491">
    <property type="term" value="F:oxidoreductase activity"/>
    <property type="evidence" value="ECO:0007669"/>
    <property type="project" value="UniProtKB-KW"/>
</dbReference>
<dbReference type="PANTHER" id="PTHR13847">
    <property type="entry name" value="SARCOSINE DEHYDROGENASE-RELATED"/>
    <property type="match status" value="1"/>
</dbReference>
<dbReference type="InterPro" id="IPR006076">
    <property type="entry name" value="FAD-dep_OxRdtase"/>
</dbReference>
<dbReference type="Pfam" id="PF01266">
    <property type="entry name" value="DAO"/>
    <property type="match status" value="1"/>
</dbReference>
<dbReference type="InterPro" id="IPR036188">
    <property type="entry name" value="FAD/NAD-bd_sf"/>
</dbReference>
<feature type="domain" description="FAD dependent oxidoreductase" evidence="2">
    <location>
        <begin position="11"/>
        <end position="300"/>
    </location>
</feature>
<dbReference type="AlphaFoldDB" id="A0A5S9QVD5"/>
<dbReference type="EMBL" id="CACSIO010000045">
    <property type="protein sequence ID" value="CAA0122436.1"/>
    <property type="molecule type" value="Genomic_DNA"/>
</dbReference>
<dbReference type="OrthoDB" id="211690at2"/>
<evidence type="ECO:0000259" key="2">
    <source>
        <dbReference type="Pfam" id="PF01266"/>
    </source>
</evidence>
<accession>A0A5S9QVD5</accession>
<name>A0A5S9QVD5_9GAMM</name>
<keyword evidence="5" id="KW-1185">Reference proteome</keyword>
<evidence type="ECO:0000313" key="5">
    <source>
        <dbReference type="Proteomes" id="UP000441399"/>
    </source>
</evidence>